<dbReference type="InterPro" id="IPR043916">
    <property type="entry name" value="P8_CR"/>
</dbReference>
<name>A0A6C0IAE6_9ZZZZ</name>
<evidence type="ECO:0000259" key="1">
    <source>
        <dbReference type="Pfam" id="PF19065"/>
    </source>
</evidence>
<dbReference type="EMBL" id="MN740152">
    <property type="protein sequence ID" value="QHT89772.1"/>
    <property type="molecule type" value="Genomic_DNA"/>
</dbReference>
<dbReference type="Pfam" id="PF19065">
    <property type="entry name" value="P8_CR"/>
    <property type="match status" value="1"/>
</dbReference>
<dbReference type="AlphaFoldDB" id="A0A6C0IAE6"/>
<protein>
    <recommendedName>
        <fullName evidence="1">Minor capsid protein P8 central region domain-containing protein</fullName>
    </recommendedName>
</protein>
<evidence type="ECO:0000313" key="2">
    <source>
        <dbReference type="EMBL" id="QHT89772.1"/>
    </source>
</evidence>
<reference evidence="2" key="1">
    <citation type="journal article" date="2020" name="Nature">
        <title>Giant virus diversity and host interactions through global metagenomics.</title>
        <authorList>
            <person name="Schulz F."/>
            <person name="Roux S."/>
            <person name="Paez-Espino D."/>
            <person name="Jungbluth S."/>
            <person name="Walsh D.A."/>
            <person name="Denef V.J."/>
            <person name="McMahon K.D."/>
            <person name="Konstantinidis K.T."/>
            <person name="Eloe-Fadrosh E.A."/>
            <person name="Kyrpides N.C."/>
            <person name="Woyke T."/>
        </authorList>
    </citation>
    <scope>NUCLEOTIDE SEQUENCE</scope>
    <source>
        <strain evidence="2">GVMAG-M-3300023184-62</strain>
    </source>
</reference>
<accession>A0A6C0IAE6</accession>
<feature type="domain" description="Minor capsid protein P8 central region" evidence="1">
    <location>
        <begin position="64"/>
        <end position="184"/>
    </location>
</feature>
<sequence length="187" mass="21062">MEHTKSDFELPATTYGYKGQNGRVNLAIEPSAGGFLSDAAAKVFTHRTSAGKDAETDMLRGNWETNNLTSAFFSVKNINTIQNGIRSEVYRLSADKQWVIDPQSVDELQIVMRGLFYQYAKNLPNNIEGQVSELNQIVIDWCAPKIFSEVQYYHYYLNDISHMPIPLSQPQSMSSAGSRTLPLNPFM</sequence>
<organism evidence="2">
    <name type="scientific">viral metagenome</name>
    <dbReference type="NCBI Taxonomy" id="1070528"/>
    <lineage>
        <taxon>unclassified sequences</taxon>
        <taxon>metagenomes</taxon>
        <taxon>organismal metagenomes</taxon>
    </lineage>
</organism>
<proteinExistence type="predicted"/>